<name>A0A327KZ16_9BRAD</name>
<accession>A0A327KZ16</accession>
<comment type="caution">
    <text evidence="1">The sequence shown here is derived from an EMBL/GenBank/DDBJ whole genome shotgun (WGS) entry which is preliminary data.</text>
</comment>
<dbReference type="RefSeq" id="WP_111419175.1">
    <property type="nucleotide sequence ID" value="NZ_NPEX01000062.1"/>
</dbReference>
<evidence type="ECO:0000313" key="1">
    <source>
        <dbReference type="EMBL" id="RAI43989.1"/>
    </source>
</evidence>
<protein>
    <submittedName>
        <fullName evidence="1">Uncharacterized protein</fullName>
    </submittedName>
</protein>
<proteinExistence type="predicted"/>
<gene>
    <name evidence="1" type="ORF">CH341_11465</name>
</gene>
<dbReference type="EMBL" id="NPEX01000062">
    <property type="protein sequence ID" value="RAI43989.1"/>
    <property type="molecule type" value="Genomic_DNA"/>
</dbReference>
<reference evidence="1 2" key="1">
    <citation type="submission" date="2017-07" db="EMBL/GenBank/DDBJ databases">
        <title>Draft Genome Sequences of Select Purple Nonsulfur Bacteria.</title>
        <authorList>
            <person name="Lasarre B."/>
            <person name="Mckinlay J.B."/>
        </authorList>
    </citation>
    <scope>NUCLEOTIDE SEQUENCE [LARGE SCALE GENOMIC DNA]</scope>
    <source>
        <strain evidence="1 2">DSM 5909</strain>
    </source>
</reference>
<evidence type="ECO:0000313" key="2">
    <source>
        <dbReference type="Proteomes" id="UP000249130"/>
    </source>
</evidence>
<dbReference type="AlphaFoldDB" id="A0A327KZ16"/>
<organism evidence="1 2">
    <name type="scientific">Rhodoplanes roseus</name>
    <dbReference type="NCBI Taxonomy" id="29409"/>
    <lineage>
        <taxon>Bacteria</taxon>
        <taxon>Pseudomonadati</taxon>
        <taxon>Pseudomonadota</taxon>
        <taxon>Alphaproteobacteria</taxon>
        <taxon>Hyphomicrobiales</taxon>
        <taxon>Nitrobacteraceae</taxon>
        <taxon>Rhodoplanes</taxon>
    </lineage>
</organism>
<dbReference type="Proteomes" id="UP000249130">
    <property type="component" value="Unassembled WGS sequence"/>
</dbReference>
<keyword evidence="2" id="KW-1185">Reference proteome</keyword>
<sequence length="82" mass="8832">MFMQISVPALPGAAFEDRQALIDHFHTDAEIERALAAYAADGCEPALWEDLGRLGFDRDEIAALAAAPGKRPARCYISALDG</sequence>